<dbReference type="Pfam" id="PF13432">
    <property type="entry name" value="TPR_16"/>
    <property type="match status" value="1"/>
</dbReference>
<keyword evidence="1" id="KW-0677">Repeat</keyword>
<dbReference type="AlphaFoldDB" id="W4LAX4"/>
<accession>W4LAX4</accession>
<proteinExistence type="predicted"/>
<dbReference type="PROSITE" id="PS50005">
    <property type="entry name" value="TPR"/>
    <property type="match status" value="4"/>
</dbReference>
<dbReference type="PANTHER" id="PTHR44943">
    <property type="entry name" value="CELLULOSE SYNTHASE OPERON PROTEIN C"/>
    <property type="match status" value="1"/>
</dbReference>
<dbReference type="InterPro" id="IPR019734">
    <property type="entry name" value="TPR_rpt"/>
</dbReference>
<dbReference type="EMBL" id="AZHW01000959">
    <property type="protein sequence ID" value="ETW95084.1"/>
    <property type="molecule type" value="Genomic_DNA"/>
</dbReference>
<dbReference type="PANTHER" id="PTHR44943:SF8">
    <property type="entry name" value="TPR REPEAT-CONTAINING PROTEIN MJ0263"/>
    <property type="match status" value="1"/>
</dbReference>
<feature type="repeat" description="TPR" evidence="3">
    <location>
        <begin position="112"/>
        <end position="145"/>
    </location>
</feature>
<sequence>MDYGTRDQTPVRFRHHGLLAVLWGCWLLWGSVLGPPVAWGADRTELEYAKGVLAYGDGDYMEALSHLRRAVDLSPQHSEARFYLGLTFFRLGEFQYAIDALQWVVRLDPDMRHVHHHLGAAYLQLRRYDEALAQFQLAETHETDNSDTLFYLGYTYYQLKQYREAPPYFQRALELDPSLAGTAQYYQGLAFYASERDRLARAAFERAVHTDPAAPLAGQAQRYLKAIERRKHQSRLFQLQGNIGLEYDDNVVLEPNDDVLEFGEKRDGRTVFSLGVRLMPVRQRDWQLGATYDLFQSVHFNLSDFNVQSHTLGLFTQHPFGRFSLRGEINYNVTLLDFDYFSDGLTLQPSLVFRQTDALFAELLTSLNLTRYDDNIAASEDPDVRGRDGYVIRVGLRQTMQFNQNKSSVSLGYQYEGSRNDGTDWEYDSHNLTLGLYTPLWWEIILYLDGAYHYRDYLHVNSYDQDTLGVLTAADQRERLDNRFVGSVALVRRMGSFLTLSFSYVYTRNRSNLDFFDYRRNVMSVQLTGRY</sequence>
<keyword evidence="5" id="KW-1185">Reference proteome</keyword>
<feature type="repeat" description="TPR" evidence="3">
    <location>
        <begin position="78"/>
        <end position="111"/>
    </location>
</feature>
<feature type="repeat" description="TPR" evidence="3">
    <location>
        <begin position="146"/>
        <end position="179"/>
    </location>
</feature>
<organism evidence="4 5">
    <name type="scientific">Entotheonella factor</name>
    <dbReference type="NCBI Taxonomy" id="1429438"/>
    <lineage>
        <taxon>Bacteria</taxon>
        <taxon>Pseudomonadati</taxon>
        <taxon>Nitrospinota/Tectimicrobiota group</taxon>
        <taxon>Candidatus Tectimicrobiota</taxon>
        <taxon>Candidatus Entotheonellia</taxon>
        <taxon>Candidatus Entotheonellales</taxon>
        <taxon>Candidatus Entotheonellaceae</taxon>
        <taxon>Candidatus Entotheonella</taxon>
    </lineage>
</organism>
<gene>
    <name evidence="4" type="ORF">ETSY1_32145</name>
</gene>
<evidence type="ECO:0000256" key="3">
    <source>
        <dbReference type="PROSITE-ProRule" id="PRU00339"/>
    </source>
</evidence>
<evidence type="ECO:0000256" key="1">
    <source>
        <dbReference type="ARBA" id="ARBA00022737"/>
    </source>
</evidence>
<comment type="caution">
    <text evidence="4">The sequence shown here is derived from an EMBL/GenBank/DDBJ whole genome shotgun (WGS) entry which is preliminary data.</text>
</comment>
<evidence type="ECO:0000256" key="2">
    <source>
        <dbReference type="ARBA" id="ARBA00022803"/>
    </source>
</evidence>
<dbReference type="HOGENOM" id="CLU_538317_0_0_7"/>
<dbReference type="InterPro" id="IPR051685">
    <property type="entry name" value="Ycf3/AcsC/BcsC/TPR_MFPF"/>
</dbReference>
<dbReference type="Pfam" id="PF00515">
    <property type="entry name" value="TPR_1"/>
    <property type="match status" value="1"/>
</dbReference>
<dbReference type="SMART" id="SM00028">
    <property type="entry name" value="TPR"/>
    <property type="match status" value="5"/>
</dbReference>
<dbReference type="InterPro" id="IPR011990">
    <property type="entry name" value="TPR-like_helical_dom_sf"/>
</dbReference>
<dbReference type="SUPFAM" id="SSF48452">
    <property type="entry name" value="TPR-like"/>
    <property type="match status" value="1"/>
</dbReference>
<protein>
    <submittedName>
        <fullName evidence="4">Uncharacterized protein</fullName>
    </submittedName>
</protein>
<evidence type="ECO:0000313" key="4">
    <source>
        <dbReference type="EMBL" id="ETW95084.1"/>
    </source>
</evidence>
<dbReference type="PROSITE" id="PS50293">
    <property type="entry name" value="TPR_REGION"/>
    <property type="match status" value="1"/>
</dbReference>
<evidence type="ECO:0000313" key="5">
    <source>
        <dbReference type="Proteomes" id="UP000019141"/>
    </source>
</evidence>
<dbReference type="Gene3D" id="1.25.40.10">
    <property type="entry name" value="Tetratricopeptide repeat domain"/>
    <property type="match status" value="2"/>
</dbReference>
<reference evidence="4 5" key="1">
    <citation type="journal article" date="2014" name="Nature">
        <title>An environmental bacterial taxon with a large and distinct metabolic repertoire.</title>
        <authorList>
            <person name="Wilson M.C."/>
            <person name="Mori T."/>
            <person name="Ruckert C."/>
            <person name="Uria A.R."/>
            <person name="Helf M.J."/>
            <person name="Takada K."/>
            <person name="Gernert C."/>
            <person name="Steffens U.A."/>
            <person name="Heycke N."/>
            <person name="Schmitt S."/>
            <person name="Rinke C."/>
            <person name="Helfrich E.J."/>
            <person name="Brachmann A.O."/>
            <person name="Gurgui C."/>
            <person name="Wakimoto T."/>
            <person name="Kracht M."/>
            <person name="Crusemann M."/>
            <person name="Hentschel U."/>
            <person name="Abe I."/>
            <person name="Matsunaga S."/>
            <person name="Kalinowski J."/>
            <person name="Takeyama H."/>
            <person name="Piel J."/>
        </authorList>
    </citation>
    <scope>NUCLEOTIDE SEQUENCE [LARGE SCALE GENOMIC DNA]</scope>
    <source>
        <strain evidence="5">TSY1</strain>
    </source>
</reference>
<dbReference type="Proteomes" id="UP000019141">
    <property type="component" value="Unassembled WGS sequence"/>
</dbReference>
<feature type="repeat" description="TPR" evidence="3">
    <location>
        <begin position="44"/>
        <end position="77"/>
    </location>
</feature>
<name>W4LAX4_ENTF1</name>
<keyword evidence="2 3" id="KW-0802">TPR repeat</keyword>